<evidence type="ECO:0000256" key="1">
    <source>
        <dbReference type="ARBA" id="ARBA00008060"/>
    </source>
</evidence>
<evidence type="ECO:0000313" key="5">
    <source>
        <dbReference type="EMBL" id="CAK7896410.1"/>
    </source>
</evidence>
<dbReference type="Pfam" id="PF07061">
    <property type="entry name" value="Swi5"/>
    <property type="match status" value="1"/>
</dbReference>
<dbReference type="Gene3D" id="1.20.5.170">
    <property type="match status" value="1"/>
</dbReference>
<proteinExistence type="inferred from homology"/>
<keyword evidence="3" id="KW-0234">DNA repair</keyword>
<accession>A0ABP0EBQ1</accession>
<feature type="region of interest" description="Disordered" evidence="4">
    <location>
        <begin position="1"/>
        <end position="29"/>
    </location>
</feature>
<keyword evidence="2" id="KW-0227">DNA damage</keyword>
<evidence type="ECO:0000256" key="4">
    <source>
        <dbReference type="SAM" id="MobiDB-lite"/>
    </source>
</evidence>
<keyword evidence="6" id="KW-1185">Reference proteome</keyword>
<comment type="similarity">
    <text evidence="1">Belongs to the SWI5/SAE3 family.</text>
</comment>
<protein>
    <submittedName>
        <fullName evidence="5">Pachytene arrest protein Sae3p</fullName>
    </submittedName>
</protein>
<reference evidence="5 6" key="1">
    <citation type="submission" date="2024-01" db="EMBL/GenBank/DDBJ databases">
        <authorList>
            <consortium name="Genoscope - CEA"/>
            <person name="William W."/>
        </authorList>
    </citation>
    <scope>NUCLEOTIDE SEQUENCE [LARGE SCALE GENOMIC DNA]</scope>
    <source>
        <strain evidence="5 6">29B2s-10</strain>
    </source>
</reference>
<evidence type="ECO:0000256" key="3">
    <source>
        <dbReference type="ARBA" id="ARBA00023204"/>
    </source>
</evidence>
<evidence type="ECO:0000313" key="6">
    <source>
        <dbReference type="Proteomes" id="UP001497600"/>
    </source>
</evidence>
<evidence type="ECO:0000256" key="2">
    <source>
        <dbReference type="ARBA" id="ARBA00022763"/>
    </source>
</evidence>
<dbReference type="InterPro" id="IPR010760">
    <property type="entry name" value="DNA-repair_Swi5"/>
</dbReference>
<sequence>MFASDALHVPELQTQETQEGVAPEPPNPAAQRLEDIQAQCSILISELDTDQNPEAVVKKHIAQLEKYTDLQDIALGLVTMIADQRKLCISNILDEMRRK</sequence>
<dbReference type="Proteomes" id="UP001497600">
    <property type="component" value="Chromosome B"/>
</dbReference>
<dbReference type="EMBL" id="OZ004254">
    <property type="protein sequence ID" value="CAK7896410.1"/>
    <property type="molecule type" value="Genomic_DNA"/>
</dbReference>
<gene>
    <name evidence="5" type="primary">SAE3</name>
    <name evidence="5" type="ORF">CAAN4_B04896</name>
</gene>
<name>A0ABP0EBQ1_9ASCO</name>
<organism evidence="5 6">
    <name type="scientific">[Candida] anglica</name>
    <dbReference type="NCBI Taxonomy" id="148631"/>
    <lineage>
        <taxon>Eukaryota</taxon>
        <taxon>Fungi</taxon>
        <taxon>Dikarya</taxon>
        <taxon>Ascomycota</taxon>
        <taxon>Saccharomycotina</taxon>
        <taxon>Pichiomycetes</taxon>
        <taxon>Debaryomycetaceae</taxon>
        <taxon>Kurtzmaniella</taxon>
    </lineage>
</organism>